<gene>
    <name evidence="1" type="ORF">TCEB3V08_LOCUS13608</name>
</gene>
<evidence type="ECO:0000313" key="1">
    <source>
        <dbReference type="EMBL" id="CAD7419102.1"/>
    </source>
</evidence>
<name>A0A7R9DQF0_TIMCR</name>
<sequence length="40" mass="4748">MENHVEGLSHHKEERLFLSEFLKVNHSGLFKKYWAAGIHQ</sequence>
<proteinExistence type="predicted"/>
<reference evidence="1" key="1">
    <citation type="submission" date="2020-11" db="EMBL/GenBank/DDBJ databases">
        <authorList>
            <person name="Tran Van P."/>
        </authorList>
    </citation>
    <scope>NUCLEOTIDE SEQUENCE</scope>
</reference>
<protein>
    <submittedName>
        <fullName evidence="1">Uncharacterized protein</fullName>
    </submittedName>
</protein>
<dbReference type="AlphaFoldDB" id="A0A7R9DQF0"/>
<dbReference type="EMBL" id="OC344010">
    <property type="protein sequence ID" value="CAD7419102.1"/>
    <property type="molecule type" value="Genomic_DNA"/>
</dbReference>
<organism evidence="1">
    <name type="scientific">Timema cristinae</name>
    <name type="common">Walking stick</name>
    <dbReference type="NCBI Taxonomy" id="61476"/>
    <lineage>
        <taxon>Eukaryota</taxon>
        <taxon>Metazoa</taxon>
        <taxon>Ecdysozoa</taxon>
        <taxon>Arthropoda</taxon>
        <taxon>Hexapoda</taxon>
        <taxon>Insecta</taxon>
        <taxon>Pterygota</taxon>
        <taxon>Neoptera</taxon>
        <taxon>Polyneoptera</taxon>
        <taxon>Phasmatodea</taxon>
        <taxon>Timematodea</taxon>
        <taxon>Timematoidea</taxon>
        <taxon>Timematidae</taxon>
        <taxon>Timema</taxon>
    </lineage>
</organism>
<accession>A0A7R9DQF0</accession>